<comment type="caution">
    <text evidence="1">The sequence shown here is derived from an EMBL/GenBank/DDBJ whole genome shotgun (WGS) entry which is preliminary data.</text>
</comment>
<keyword evidence="2" id="KW-1185">Reference proteome</keyword>
<dbReference type="RefSeq" id="WP_216633054.1">
    <property type="nucleotide sequence ID" value="NZ_JAHLQN010000001.1"/>
</dbReference>
<dbReference type="EMBL" id="JAHLQN010000001">
    <property type="protein sequence ID" value="MBU5627710.1"/>
    <property type="molecule type" value="Genomic_DNA"/>
</dbReference>
<gene>
    <name evidence="1" type="ORF">KQI82_12400</name>
</gene>
<proteinExistence type="predicted"/>
<dbReference type="Proteomes" id="UP000787672">
    <property type="component" value="Unassembled WGS sequence"/>
</dbReference>
<dbReference type="Pfam" id="PF24829">
    <property type="entry name" value="Phage_connect_2"/>
    <property type="match status" value="1"/>
</dbReference>
<name>A0ABS6FCD7_9FIRM</name>
<organism evidence="1 2">
    <name type="scientific">Dysosmobacter acutus</name>
    <dbReference type="NCBI Taxonomy" id="2841504"/>
    <lineage>
        <taxon>Bacteria</taxon>
        <taxon>Bacillati</taxon>
        <taxon>Bacillota</taxon>
        <taxon>Clostridia</taxon>
        <taxon>Eubacteriales</taxon>
        <taxon>Oscillospiraceae</taxon>
        <taxon>Dysosmobacter</taxon>
    </lineage>
</organism>
<accession>A0ABS6FCD7</accession>
<evidence type="ECO:0000313" key="2">
    <source>
        <dbReference type="Proteomes" id="UP000787672"/>
    </source>
</evidence>
<sequence>MAVPLASVKMALGISSAAYDNELTALIAAAEGDLRLSGVTCYEAEDPLIVVAVTAYCQANRGSDVDKRRIFQEMYKSAKRNLMLACEYTEVMA</sequence>
<dbReference type="InterPro" id="IPR056951">
    <property type="entry name" value="Phage_connect_2"/>
</dbReference>
<reference evidence="1 2" key="1">
    <citation type="submission" date="2021-06" db="EMBL/GenBank/DDBJ databases">
        <authorList>
            <person name="Sun Q."/>
            <person name="Li D."/>
        </authorList>
    </citation>
    <scope>NUCLEOTIDE SEQUENCE [LARGE SCALE GENOMIC DNA]</scope>
    <source>
        <strain evidence="1 2">MSJ-2</strain>
    </source>
</reference>
<protein>
    <submittedName>
        <fullName evidence="1">DNA-packaging protein</fullName>
    </submittedName>
</protein>
<evidence type="ECO:0000313" key="1">
    <source>
        <dbReference type="EMBL" id="MBU5627710.1"/>
    </source>
</evidence>